<dbReference type="AlphaFoldDB" id="A0AAD7LEU5"/>
<accession>A0AAD7LEU5</accession>
<sequence>MIRLLTSSGEILLSSISLISSTKELMSMANYVIISLFIPQWMRSFKLFVKAWVLQINRGNQRKPCTVAEAKPVMQAPPQLKAVFVDVELKTKFGCLESEDYKVDISSFSPAYDESSASSSSPESDITFFDGRHTELWVGEVSFCGN</sequence>
<gene>
    <name evidence="1" type="ORF">O6P43_023220</name>
</gene>
<proteinExistence type="predicted"/>
<evidence type="ECO:0000313" key="1">
    <source>
        <dbReference type="EMBL" id="KAJ7956844.1"/>
    </source>
</evidence>
<reference evidence="1" key="1">
    <citation type="journal article" date="2023" name="Science">
        <title>Elucidation of the pathway for biosynthesis of saponin adjuvants from the soapbark tree.</title>
        <authorList>
            <person name="Reed J."/>
            <person name="Orme A."/>
            <person name="El-Demerdash A."/>
            <person name="Owen C."/>
            <person name="Martin L.B.B."/>
            <person name="Misra R.C."/>
            <person name="Kikuchi S."/>
            <person name="Rejzek M."/>
            <person name="Martin A.C."/>
            <person name="Harkess A."/>
            <person name="Leebens-Mack J."/>
            <person name="Louveau T."/>
            <person name="Stephenson M.J."/>
            <person name="Osbourn A."/>
        </authorList>
    </citation>
    <scope>NUCLEOTIDE SEQUENCE</scope>
    <source>
        <strain evidence="1">S10</strain>
    </source>
</reference>
<evidence type="ECO:0000313" key="2">
    <source>
        <dbReference type="Proteomes" id="UP001163823"/>
    </source>
</evidence>
<dbReference type="KEGG" id="qsa:O6P43_023220"/>
<keyword evidence="2" id="KW-1185">Reference proteome</keyword>
<organism evidence="1 2">
    <name type="scientific">Quillaja saponaria</name>
    <name type="common">Soap bark tree</name>
    <dbReference type="NCBI Taxonomy" id="32244"/>
    <lineage>
        <taxon>Eukaryota</taxon>
        <taxon>Viridiplantae</taxon>
        <taxon>Streptophyta</taxon>
        <taxon>Embryophyta</taxon>
        <taxon>Tracheophyta</taxon>
        <taxon>Spermatophyta</taxon>
        <taxon>Magnoliopsida</taxon>
        <taxon>eudicotyledons</taxon>
        <taxon>Gunneridae</taxon>
        <taxon>Pentapetalae</taxon>
        <taxon>rosids</taxon>
        <taxon>fabids</taxon>
        <taxon>Fabales</taxon>
        <taxon>Quillajaceae</taxon>
        <taxon>Quillaja</taxon>
    </lineage>
</organism>
<comment type="caution">
    <text evidence="1">The sequence shown here is derived from an EMBL/GenBank/DDBJ whole genome shotgun (WGS) entry which is preliminary data.</text>
</comment>
<dbReference type="EMBL" id="JARAOO010000009">
    <property type="protein sequence ID" value="KAJ7956844.1"/>
    <property type="molecule type" value="Genomic_DNA"/>
</dbReference>
<protein>
    <submittedName>
        <fullName evidence="1">RAP2.4-like protein</fullName>
    </submittedName>
</protein>
<dbReference type="Proteomes" id="UP001163823">
    <property type="component" value="Chromosome 9"/>
</dbReference>
<name>A0AAD7LEU5_QUISA</name>